<evidence type="ECO:0000313" key="12">
    <source>
        <dbReference type="EMBL" id="PRP83687.1"/>
    </source>
</evidence>
<evidence type="ECO:0000256" key="2">
    <source>
        <dbReference type="ARBA" id="ARBA00007779"/>
    </source>
</evidence>
<evidence type="ECO:0000256" key="8">
    <source>
        <dbReference type="SAM" id="Phobius"/>
    </source>
</evidence>
<comment type="similarity">
    <text evidence="2">Belongs to the CSC1 (TC 1.A.17) family.</text>
</comment>
<feature type="transmembrane region" description="Helical" evidence="8">
    <location>
        <begin position="477"/>
        <end position="496"/>
    </location>
</feature>
<feature type="transmembrane region" description="Helical" evidence="8">
    <location>
        <begin position="102"/>
        <end position="124"/>
    </location>
</feature>
<evidence type="ECO:0000259" key="9">
    <source>
        <dbReference type="Pfam" id="PF02714"/>
    </source>
</evidence>
<dbReference type="InterPro" id="IPR027815">
    <property type="entry name" value="CSC1/OSCA1-like_cyt"/>
</dbReference>
<dbReference type="Pfam" id="PF13967">
    <property type="entry name" value="RSN1_TM"/>
    <property type="match status" value="1"/>
</dbReference>
<evidence type="ECO:0000313" key="13">
    <source>
        <dbReference type="Proteomes" id="UP000241769"/>
    </source>
</evidence>
<protein>
    <submittedName>
        <fullName evidence="12">Uncharacterized protein</fullName>
    </submittedName>
</protein>
<sequence>MSDDSMQVSGAPSLLYTTIIITGATAVVFFILAVLLRKKFPRYFMRKIFTTNQGRDIFRPDYDKSKGWFNWIMYVLRYNEEAYMLPNHAGLETVLYLKFLKYAAFLFAALTLMNSPLLMGIYTLGSVSPPLPFPITHVFQNSKLAPDISGYVMGLDVVTMSNLQAKSNVLAAPLILTIFTTFAVWFFMYKYASLSSLLAIRDSQKHRTRRSTALIKDVSVHLRSEEKLLPAMERIHSAGSIGALVMVPSAAKLRELQEEYSVVSNNLQIAIDYNAEKKEGEERLTHKESLCGPKMDSEEFHTIKKQELLRKIDAAREGVRENEKKVTPLAFAVFRRAPAAVMASQTIHRHRWSLSVTMAPDADSIIWKNVNRGAHVRTVGAIASIGLIIALFLFWPVPVAFLSGIMNLATLSKIPGFDFLVKLLATSSWLTGIIQGILPTLALRLFMFFLVLILRSIHSLAFPISELYLDHQVMRSYWSFVLFNVFFVCVISGALYKSIGTLLESPMNIPSLLASAVPGVTTFFINYILVNISGHYLFLSRAVELAVSKILARLLSKTKAEKKKREDPGAFDFVTKIGDEILVFSIGLIYSVLGPLVNPFAAMFFFSAYFTTKHHMMYSYSLAYEGFNHSPVTMEMVFASLVIYQILMVALFLMKSFIAGVAVIPFIAMGAFFYLYLRTRYLGIISQPPLDYLICEPLSDKEVEEARRMYTDPAMGEPDDYSTPVELVHSDSQPVESDGLTEMSEIISPPHMPPSPIPSAN</sequence>
<gene>
    <name evidence="12" type="ORF">PROFUN_03842</name>
</gene>
<evidence type="ECO:0000256" key="7">
    <source>
        <dbReference type="SAM" id="MobiDB-lite"/>
    </source>
</evidence>
<evidence type="ECO:0000256" key="6">
    <source>
        <dbReference type="ARBA" id="ARBA00023136"/>
    </source>
</evidence>
<feature type="domain" description="CSC1/OSCA1-like N-terminal transmembrane" evidence="10">
    <location>
        <begin position="15"/>
        <end position="190"/>
    </location>
</feature>
<dbReference type="GO" id="GO:0005886">
    <property type="term" value="C:plasma membrane"/>
    <property type="evidence" value="ECO:0007669"/>
    <property type="project" value="TreeGrafter"/>
</dbReference>
<evidence type="ECO:0000256" key="1">
    <source>
        <dbReference type="ARBA" id="ARBA00004141"/>
    </source>
</evidence>
<organism evidence="12 13">
    <name type="scientific">Planoprotostelium fungivorum</name>
    <dbReference type="NCBI Taxonomy" id="1890364"/>
    <lineage>
        <taxon>Eukaryota</taxon>
        <taxon>Amoebozoa</taxon>
        <taxon>Evosea</taxon>
        <taxon>Variosea</taxon>
        <taxon>Cavosteliida</taxon>
        <taxon>Cavosteliaceae</taxon>
        <taxon>Planoprotostelium</taxon>
    </lineage>
</organism>
<comment type="caution">
    <text evidence="12">The sequence shown here is derived from an EMBL/GenBank/DDBJ whole genome shotgun (WGS) entry which is preliminary data.</text>
</comment>
<dbReference type="Proteomes" id="UP000241769">
    <property type="component" value="Unassembled WGS sequence"/>
</dbReference>
<dbReference type="AlphaFoldDB" id="A0A2P6NIC1"/>
<feature type="transmembrane region" description="Helical" evidence="8">
    <location>
        <begin position="581"/>
        <end position="611"/>
    </location>
</feature>
<evidence type="ECO:0000256" key="3">
    <source>
        <dbReference type="ARBA" id="ARBA00022448"/>
    </source>
</evidence>
<reference evidence="12 13" key="1">
    <citation type="journal article" date="2018" name="Genome Biol. Evol.">
        <title>Multiple Roots of Fruiting Body Formation in Amoebozoa.</title>
        <authorList>
            <person name="Hillmann F."/>
            <person name="Forbes G."/>
            <person name="Novohradska S."/>
            <person name="Ferling I."/>
            <person name="Riege K."/>
            <person name="Groth M."/>
            <person name="Westermann M."/>
            <person name="Marz M."/>
            <person name="Spaller T."/>
            <person name="Winckler T."/>
            <person name="Schaap P."/>
            <person name="Glockner G."/>
        </authorList>
    </citation>
    <scope>NUCLEOTIDE SEQUENCE [LARGE SCALE GENOMIC DNA]</scope>
    <source>
        <strain evidence="12 13">Jena</strain>
    </source>
</reference>
<dbReference type="InterPro" id="IPR032880">
    <property type="entry name" value="CSC1/OSCA1-like_N"/>
</dbReference>
<evidence type="ECO:0000256" key="4">
    <source>
        <dbReference type="ARBA" id="ARBA00022692"/>
    </source>
</evidence>
<dbReference type="EMBL" id="MDYQ01000078">
    <property type="protein sequence ID" value="PRP83687.1"/>
    <property type="molecule type" value="Genomic_DNA"/>
</dbReference>
<feature type="transmembrane region" description="Helical" evidence="8">
    <location>
        <begin position="657"/>
        <end position="677"/>
    </location>
</feature>
<dbReference type="Pfam" id="PF14703">
    <property type="entry name" value="PHM7_cyt"/>
    <property type="match status" value="1"/>
</dbReference>
<evidence type="ECO:0000256" key="5">
    <source>
        <dbReference type="ARBA" id="ARBA00022989"/>
    </source>
</evidence>
<feature type="transmembrane region" description="Helical" evidence="8">
    <location>
        <begin position="419"/>
        <end position="438"/>
    </location>
</feature>
<feature type="transmembrane region" description="Helical" evidence="8">
    <location>
        <begin position="14"/>
        <end position="36"/>
    </location>
</feature>
<name>A0A2P6NIC1_9EUKA</name>
<keyword evidence="6 8" id="KW-0472">Membrane</keyword>
<feature type="transmembrane region" description="Helical" evidence="8">
    <location>
        <begin position="445"/>
        <end position="465"/>
    </location>
</feature>
<dbReference type="PANTHER" id="PTHR13018:SF5">
    <property type="entry name" value="RE44586P"/>
    <property type="match status" value="1"/>
</dbReference>
<dbReference type="InParanoid" id="A0A2P6NIC1"/>
<evidence type="ECO:0000259" key="10">
    <source>
        <dbReference type="Pfam" id="PF13967"/>
    </source>
</evidence>
<keyword evidence="5 8" id="KW-1133">Transmembrane helix</keyword>
<keyword evidence="3" id="KW-0813">Transport</keyword>
<evidence type="ECO:0000259" key="11">
    <source>
        <dbReference type="Pfam" id="PF14703"/>
    </source>
</evidence>
<feature type="transmembrane region" description="Helical" evidence="8">
    <location>
        <begin position="508"/>
        <end position="529"/>
    </location>
</feature>
<feature type="domain" description="CSC1/OSCA1-like cytosolic" evidence="11">
    <location>
        <begin position="212"/>
        <end position="369"/>
    </location>
</feature>
<feature type="region of interest" description="Disordered" evidence="7">
    <location>
        <begin position="711"/>
        <end position="761"/>
    </location>
</feature>
<feature type="domain" description="CSC1/OSCA1-like 7TM region" evidence="9">
    <location>
        <begin position="382"/>
        <end position="652"/>
    </location>
</feature>
<feature type="compositionally biased region" description="Pro residues" evidence="7">
    <location>
        <begin position="750"/>
        <end position="761"/>
    </location>
</feature>
<dbReference type="PANTHER" id="PTHR13018">
    <property type="entry name" value="PROBABLE MEMBRANE PROTEIN DUF221-RELATED"/>
    <property type="match status" value="1"/>
</dbReference>
<keyword evidence="4 8" id="KW-0812">Transmembrane</keyword>
<feature type="transmembrane region" description="Helical" evidence="8">
    <location>
        <begin position="632"/>
        <end position="651"/>
    </location>
</feature>
<dbReference type="Pfam" id="PF02714">
    <property type="entry name" value="RSN1_7TM"/>
    <property type="match status" value="1"/>
</dbReference>
<accession>A0A2P6NIC1</accession>
<keyword evidence="13" id="KW-1185">Reference proteome</keyword>
<dbReference type="InterPro" id="IPR003864">
    <property type="entry name" value="CSC1/OSCA1-like_7TM"/>
</dbReference>
<proteinExistence type="inferred from homology"/>
<feature type="transmembrane region" description="Helical" evidence="8">
    <location>
        <begin position="169"/>
        <end position="188"/>
    </location>
</feature>
<dbReference type="OrthoDB" id="15199at2759"/>
<comment type="subcellular location">
    <subcellularLocation>
        <location evidence="1">Membrane</location>
        <topology evidence="1">Multi-pass membrane protein</topology>
    </subcellularLocation>
</comment>
<dbReference type="GO" id="GO:0005227">
    <property type="term" value="F:calcium-activated cation channel activity"/>
    <property type="evidence" value="ECO:0007669"/>
    <property type="project" value="InterPro"/>
</dbReference>
<dbReference type="InterPro" id="IPR045122">
    <property type="entry name" value="Csc1-like"/>
</dbReference>
<feature type="transmembrane region" description="Helical" evidence="8">
    <location>
        <begin position="378"/>
        <end position="399"/>
    </location>
</feature>